<dbReference type="InterPro" id="IPR011330">
    <property type="entry name" value="Glyco_hydro/deAcase_b/a-brl"/>
</dbReference>
<dbReference type="InterPro" id="IPR052740">
    <property type="entry name" value="CE4"/>
</dbReference>
<feature type="compositionally biased region" description="Pro residues" evidence="1">
    <location>
        <begin position="1455"/>
        <end position="1475"/>
    </location>
</feature>
<dbReference type="GO" id="GO:0005975">
    <property type="term" value="P:carbohydrate metabolic process"/>
    <property type="evidence" value="ECO:0007669"/>
    <property type="project" value="InterPro"/>
</dbReference>
<feature type="region of interest" description="Disordered" evidence="1">
    <location>
        <begin position="434"/>
        <end position="467"/>
    </location>
</feature>
<feature type="compositionally biased region" description="Basic and acidic residues" evidence="1">
    <location>
        <begin position="1559"/>
        <end position="1568"/>
    </location>
</feature>
<comment type="caution">
    <text evidence="4">The sequence shown here is derived from an EMBL/GenBank/DDBJ whole genome shotgun (WGS) entry which is preliminary data.</text>
</comment>
<keyword evidence="2" id="KW-1133">Transmembrane helix</keyword>
<feature type="domain" description="NodB homology" evidence="3">
    <location>
        <begin position="963"/>
        <end position="1083"/>
    </location>
</feature>
<feature type="compositionally biased region" description="Low complexity" evidence="1">
    <location>
        <begin position="438"/>
        <end position="465"/>
    </location>
</feature>
<keyword evidence="5" id="KW-1185">Reference proteome</keyword>
<reference evidence="4 5" key="1">
    <citation type="journal article" date="2018" name="Plant J.">
        <title>Genome sequences of Chlorella sorokiniana UTEX 1602 and Micractinium conductrix SAG 241.80: implications to maltose excretion by a green alga.</title>
        <authorList>
            <person name="Arriola M.B."/>
            <person name="Velmurugan N."/>
            <person name="Zhang Y."/>
            <person name="Plunkett M.H."/>
            <person name="Hondzo H."/>
            <person name="Barney B.M."/>
        </authorList>
    </citation>
    <scope>NUCLEOTIDE SEQUENCE [LARGE SCALE GENOMIC DNA]</scope>
    <source>
        <strain evidence="4 5">SAG 241.80</strain>
    </source>
</reference>
<evidence type="ECO:0000259" key="3">
    <source>
        <dbReference type="Pfam" id="PF01522"/>
    </source>
</evidence>
<feature type="transmembrane region" description="Helical" evidence="2">
    <location>
        <begin position="1506"/>
        <end position="1530"/>
    </location>
</feature>
<dbReference type="CDD" id="cd10919">
    <property type="entry name" value="CE4_CDA_like"/>
    <property type="match status" value="2"/>
</dbReference>
<feature type="domain" description="NodB homology" evidence="3">
    <location>
        <begin position="663"/>
        <end position="754"/>
    </location>
</feature>
<protein>
    <recommendedName>
        <fullName evidence="3">NodB homology domain-containing protein</fullName>
    </recommendedName>
</protein>
<dbReference type="Pfam" id="PF01522">
    <property type="entry name" value="Polysacc_deac_1"/>
    <property type="match status" value="2"/>
</dbReference>
<dbReference type="OrthoDB" id="504708at2759"/>
<gene>
    <name evidence="4" type="ORF">C2E20_7356</name>
</gene>
<evidence type="ECO:0000256" key="1">
    <source>
        <dbReference type="SAM" id="MobiDB-lite"/>
    </source>
</evidence>
<organism evidence="4 5">
    <name type="scientific">Micractinium conductrix</name>
    <dbReference type="NCBI Taxonomy" id="554055"/>
    <lineage>
        <taxon>Eukaryota</taxon>
        <taxon>Viridiplantae</taxon>
        <taxon>Chlorophyta</taxon>
        <taxon>core chlorophytes</taxon>
        <taxon>Trebouxiophyceae</taxon>
        <taxon>Chlorellales</taxon>
        <taxon>Chlorellaceae</taxon>
        <taxon>Chlorella clade</taxon>
        <taxon>Micractinium</taxon>
    </lineage>
</organism>
<keyword evidence="2" id="KW-0472">Membrane</keyword>
<proteinExistence type="predicted"/>
<feature type="region of interest" description="Disordered" evidence="1">
    <location>
        <begin position="1559"/>
        <end position="1590"/>
    </location>
</feature>
<dbReference type="EMBL" id="LHPF02000029">
    <property type="protein sequence ID" value="PSC69105.1"/>
    <property type="molecule type" value="Genomic_DNA"/>
</dbReference>
<name>A0A2P6V4U8_9CHLO</name>
<dbReference type="InterPro" id="IPR002509">
    <property type="entry name" value="NODB_dom"/>
</dbReference>
<evidence type="ECO:0000256" key="2">
    <source>
        <dbReference type="SAM" id="Phobius"/>
    </source>
</evidence>
<dbReference type="SUPFAM" id="SSF88713">
    <property type="entry name" value="Glycoside hydrolase/deacetylase"/>
    <property type="match status" value="3"/>
</dbReference>
<feature type="compositionally biased region" description="Low complexity" evidence="1">
    <location>
        <begin position="1489"/>
        <end position="1499"/>
    </location>
</feature>
<dbReference type="PANTHER" id="PTHR45985:SF3">
    <property type="entry name" value="CHITIN DEACETYLASE-LIKE 4"/>
    <property type="match status" value="1"/>
</dbReference>
<feature type="transmembrane region" description="Helical" evidence="2">
    <location>
        <begin position="472"/>
        <end position="496"/>
    </location>
</feature>
<feature type="region of interest" description="Disordered" evidence="1">
    <location>
        <begin position="1455"/>
        <end position="1499"/>
    </location>
</feature>
<evidence type="ECO:0000313" key="5">
    <source>
        <dbReference type="Proteomes" id="UP000239649"/>
    </source>
</evidence>
<sequence length="1590" mass="167830">MYRRGFEIASQTQNNTELGALPLWQIGAELVGGRRQLAACGIPGGAILGARAPGLQTKPEVRQVLKNNFYTYDSTMIEPVNGLSVSRNASWRVWPWNMRYGTAINCTVYNATQTCGVNETWPGLWQVPVWELPGLAGPYRQDPLSDETTPLFSILKANFDAAYAGNRAPFPISFTSPWLREPKNLAGLHAFVDYARSKPGVFFVTMQQLVGWMKAPLSLTDLTATRMGCGNLGGAAATAAQLAPYPPPPDGRLLAPAEAPLAEAPLEQLPLPLINDQSMPPSGVRITVTMGGTTQERFRATTETQLLTVLRRLLGADAAAPVFVASLGPVPQGTVFSASATQQGSSKVLATAAPATAAPSRRRRSRALRQAGSEWLTAAVVVGGAEPLAMKSAAEGAFKDGTIATVLALSGAYMAAPPTVVAFQNGEVLLPPTPPAAPAASPAPTASPGFAAPASTDGSATATTSSGGGAPVGAIVGGVIAGLVVLGAAVGALVYYKKWRPRRRAAVADAAAAAAASGKAGPAPCYASSDGSAPEREHHYGRTWWTVMAGRAGILPAAGACCFGRHCAAARPGAACACALLAALLLAGATCCAADAPPDYTCTCTPGDANCLCPSTDAPGGLSPAQTPQFVLFTHDDAITQDAYEAMLAATEGRRSLDGCPAAGTMFVSHIENSLTDCDLLRDMYDKGWEIGGHSMTHASLLNLTGDALEAEAVGPRAALAACGGISKADVVGFRAPFLQARELTREALHKGGYLYDSSIVEMAGEAVYAPSLSYGPARRAWPFTMQDGVPMNCQHTAPDAYCSTTERLPGMWQVPVWDMAALGGPWSMDYGDAGSHSVYDVLKANFDAAYKGNRAPMPIFIHGPWMKEGGHTKDVRQFAEYALSKPNTYFVTVRQLIAWMQHPVPADQLTPAVRAVWVLALLFGMAAAGEPSWYACDCSGRSNCMCPSLEPPGGLQRKHTPQFVLFTHDDSVEQDTDEYIRKICDGQRNPNMCPMRATLFTMVRYSDCDLVWSLWNDGYEIADHSISHPRMSNGYSKADTEYEINGMRSWVAEQCGVPKRDVRGFRNPYLETNPEVRKVLHKSKFLYDSTLMEGNSESLSYPMDERVWPYTLDFGIAQNCDWYAPSQICEETERYPGLWEVPMWTLSATGAEYTMDYGRGGGVFDILKKNFDETYRGNRAPFPIYVHTPWFTDESIHDLKKFRDYTKEFGDVYWVTMTQLIEWMQNPVSADEMRNNGAMCGNAPPPPPPPPPPMAVPTTGLNVTLVLSGATETALVGKLPTLLAAMKGLLGSGASSLAVRSTQPLTEAAAGAAAASHKGGKETRGERRRRLMAELSARYPEGGAAEFLEYEAPTFPGFHPAVPSAGGSSGAAGLGAVGAQSMDGDAGEGAAGDGGPTVLRVALTAGGGDPLAMYAKALASVSNVTLGPALSSVGLTLVAQPTLVPFKNGVALMLPPPPSPPSPRPPPRPMPPTDSPDLGNVHSESHPSGAATDASSTDSSGLPQWAIIAIAAGAGGLALLAAAALLAAVTVRRRRAAATPAAASALSTYNPAFDAGEECKAEGKQAGEEEEGQRQPRRHTTITLDAAAA</sequence>
<dbReference type="Gene3D" id="3.20.20.370">
    <property type="entry name" value="Glycoside hydrolase/deacetylase"/>
    <property type="match status" value="3"/>
</dbReference>
<keyword evidence="2" id="KW-0812">Transmembrane</keyword>
<accession>A0A2P6V4U8</accession>
<evidence type="ECO:0000313" key="4">
    <source>
        <dbReference type="EMBL" id="PSC69105.1"/>
    </source>
</evidence>
<dbReference type="Proteomes" id="UP000239649">
    <property type="component" value="Unassembled WGS sequence"/>
</dbReference>
<dbReference type="GO" id="GO:0016810">
    <property type="term" value="F:hydrolase activity, acting on carbon-nitrogen (but not peptide) bonds"/>
    <property type="evidence" value="ECO:0007669"/>
    <property type="project" value="InterPro"/>
</dbReference>
<dbReference type="PANTHER" id="PTHR45985">
    <property type="match status" value="1"/>
</dbReference>